<evidence type="ECO:0000313" key="3">
    <source>
        <dbReference type="Proteomes" id="UP000694501"/>
    </source>
</evidence>
<accession>A0A949JHM6</accession>
<dbReference type="EMBL" id="JAELVF020000001">
    <property type="protein sequence ID" value="MBU7599038.1"/>
    <property type="molecule type" value="Genomic_DNA"/>
</dbReference>
<evidence type="ECO:0000256" key="1">
    <source>
        <dbReference type="SAM" id="MobiDB-lite"/>
    </source>
</evidence>
<dbReference type="Proteomes" id="UP000694501">
    <property type="component" value="Unassembled WGS sequence"/>
</dbReference>
<feature type="compositionally biased region" description="Basic and acidic residues" evidence="1">
    <location>
        <begin position="204"/>
        <end position="213"/>
    </location>
</feature>
<proteinExistence type="predicted"/>
<evidence type="ECO:0000313" key="2">
    <source>
        <dbReference type="EMBL" id="MBU7599038.1"/>
    </source>
</evidence>
<gene>
    <name evidence="2" type="ORF">JGS22_015840</name>
</gene>
<dbReference type="AlphaFoldDB" id="A0A949JHM6"/>
<dbReference type="RefSeq" id="WP_211038488.1">
    <property type="nucleotide sequence ID" value="NZ_JAELVF020000001.1"/>
</dbReference>
<feature type="compositionally biased region" description="Basic and acidic residues" evidence="1">
    <location>
        <begin position="237"/>
        <end position="246"/>
    </location>
</feature>
<feature type="compositionally biased region" description="Low complexity" evidence="1">
    <location>
        <begin position="217"/>
        <end position="228"/>
    </location>
</feature>
<comment type="caution">
    <text evidence="2">The sequence shown here is derived from an EMBL/GenBank/DDBJ whole genome shotgun (WGS) entry which is preliminary data.</text>
</comment>
<sequence>MASAIWGAAVIVNSGFHSEPSADLGGYHFHHELCEVMDTSFFAEHYKSVEGSGARTSRHSAQEAQDISACGLQLTPRGGDDYNGYEDPGDSRYVPTVYVEFKTTWHKQIDPSAEFEAEVKGQHDLRAKDDKTKYDIVEVEELGEEAFYSTETNDKGPLTGATLSIRDGWVAAELRWSTFFDGRGGEHVGADEVKQILFDTARTSLEKLRKQEPENQSPGTDDSSGPDEPGSDNDASDPPKRGDGDI</sequence>
<keyword evidence="3" id="KW-1185">Reference proteome</keyword>
<name>A0A949JHM6_9ACTN</name>
<feature type="region of interest" description="Disordered" evidence="1">
    <location>
        <begin position="204"/>
        <end position="246"/>
    </location>
</feature>
<reference evidence="2" key="1">
    <citation type="submission" date="2021-06" db="EMBL/GenBank/DDBJ databases">
        <title>Sequencing of actinobacteria type strains.</title>
        <authorList>
            <person name="Nguyen G.-S."/>
            <person name="Wentzel A."/>
        </authorList>
    </citation>
    <scope>NUCLEOTIDE SEQUENCE</scope>
    <source>
        <strain evidence="2">P38-E01</strain>
    </source>
</reference>
<organism evidence="2 3">
    <name type="scientific">Streptomyces tardus</name>
    <dbReference type="NCBI Taxonomy" id="2780544"/>
    <lineage>
        <taxon>Bacteria</taxon>
        <taxon>Bacillati</taxon>
        <taxon>Actinomycetota</taxon>
        <taxon>Actinomycetes</taxon>
        <taxon>Kitasatosporales</taxon>
        <taxon>Streptomycetaceae</taxon>
        <taxon>Streptomyces</taxon>
    </lineage>
</organism>
<protein>
    <submittedName>
        <fullName evidence="2">Uncharacterized protein</fullName>
    </submittedName>
</protein>